<evidence type="ECO:0000313" key="6">
    <source>
        <dbReference type="Proteomes" id="UP000260812"/>
    </source>
</evidence>
<evidence type="ECO:0000256" key="2">
    <source>
        <dbReference type="ARBA" id="ARBA00023295"/>
    </source>
</evidence>
<comment type="similarity">
    <text evidence="3">Belongs to the glycosyl hydrolase 5 (cellulase A) family.</text>
</comment>
<comment type="caution">
    <text evidence="5">The sequence shown here is derived from an EMBL/GenBank/DDBJ whole genome shotgun (WGS) entry which is preliminary data.</text>
</comment>
<dbReference type="InterPro" id="IPR001547">
    <property type="entry name" value="Glyco_hydro_5"/>
</dbReference>
<dbReference type="GO" id="GO:0004553">
    <property type="term" value="F:hydrolase activity, hydrolyzing O-glycosyl compounds"/>
    <property type="evidence" value="ECO:0007669"/>
    <property type="project" value="InterPro"/>
</dbReference>
<accession>A0A3E3I655</accession>
<evidence type="ECO:0000256" key="3">
    <source>
        <dbReference type="RuleBase" id="RU361153"/>
    </source>
</evidence>
<organism evidence="5 6">
    <name type="scientific">Eisenbergiella massiliensis</name>
    <dbReference type="NCBI Taxonomy" id="1720294"/>
    <lineage>
        <taxon>Bacteria</taxon>
        <taxon>Bacillati</taxon>
        <taxon>Bacillota</taxon>
        <taxon>Clostridia</taxon>
        <taxon>Lachnospirales</taxon>
        <taxon>Lachnospiraceae</taxon>
        <taxon>Eisenbergiella</taxon>
    </lineage>
</organism>
<sequence length="368" mass="43970">MEGGIKMGGRWSRERINAWYDGHPWLIGCNYVPAITLHNIELWQDDTREEVMISVDRELTLLRETRMNSIRMFMPFQAWYFERELFFKKLDELLLLLEKYEITLMPVLFNDCAPFERPSPVFPSQMGKGWQPYDIGHHGGKAENPFTGETRKTGWILFDEEEWREPQYKFAEEIISRYKKEPRIIIWDLWNEPGNSNRHAQSMEYMERVFEIAREIDPDQPLTAAPWAYPEGFGISGEAQLEPIQKRAVELSDIITFHQYENFDRVKQVVEELKKEGRPLVNTEWLNRILGNNIRELLPYFYENRIGSYHWGLVAGKSQFYLPWDYLREVKGLDLSLWQHDLYHEDFTPYDEEEISLFIKYGGMEMRK</sequence>
<keyword evidence="1 3" id="KW-0378">Hydrolase</keyword>
<dbReference type="Proteomes" id="UP000260812">
    <property type="component" value="Unassembled WGS sequence"/>
</dbReference>
<evidence type="ECO:0000313" key="5">
    <source>
        <dbReference type="EMBL" id="RGE61123.1"/>
    </source>
</evidence>
<dbReference type="AlphaFoldDB" id="A0A3E3I655"/>
<dbReference type="SUPFAM" id="SSF51445">
    <property type="entry name" value="(Trans)glycosidases"/>
    <property type="match status" value="1"/>
</dbReference>
<name>A0A3E3I655_9FIRM</name>
<keyword evidence="6" id="KW-1185">Reference proteome</keyword>
<dbReference type="Gene3D" id="3.20.20.80">
    <property type="entry name" value="Glycosidases"/>
    <property type="match status" value="1"/>
</dbReference>
<evidence type="ECO:0000259" key="4">
    <source>
        <dbReference type="Pfam" id="PF00150"/>
    </source>
</evidence>
<dbReference type="GO" id="GO:0000272">
    <property type="term" value="P:polysaccharide catabolic process"/>
    <property type="evidence" value="ECO:0007669"/>
    <property type="project" value="InterPro"/>
</dbReference>
<proteinExistence type="inferred from homology"/>
<dbReference type="Pfam" id="PF00150">
    <property type="entry name" value="Cellulase"/>
    <property type="match status" value="1"/>
</dbReference>
<protein>
    <recommendedName>
        <fullName evidence="4">Glycoside hydrolase family 5 domain-containing protein</fullName>
    </recommendedName>
</protein>
<feature type="domain" description="Glycoside hydrolase family 5" evidence="4">
    <location>
        <begin position="169"/>
        <end position="285"/>
    </location>
</feature>
<dbReference type="InterPro" id="IPR017853">
    <property type="entry name" value="GH"/>
</dbReference>
<gene>
    <name evidence="5" type="ORF">DXC51_11375</name>
</gene>
<reference evidence="5" key="1">
    <citation type="submission" date="2018-08" db="EMBL/GenBank/DDBJ databases">
        <title>A genome reference for cultivated species of the human gut microbiota.</title>
        <authorList>
            <person name="Zou Y."/>
            <person name="Xue W."/>
            <person name="Luo G."/>
        </authorList>
    </citation>
    <scope>NUCLEOTIDE SEQUENCE [LARGE SCALE GENOMIC DNA]</scope>
    <source>
        <strain evidence="5">TF05-5AC</strain>
    </source>
</reference>
<dbReference type="EMBL" id="QVLV01000006">
    <property type="protein sequence ID" value="RGE61123.1"/>
    <property type="molecule type" value="Genomic_DNA"/>
</dbReference>
<evidence type="ECO:0000256" key="1">
    <source>
        <dbReference type="ARBA" id="ARBA00022801"/>
    </source>
</evidence>
<keyword evidence="2 3" id="KW-0326">Glycosidase</keyword>